<keyword evidence="3 9" id="KW-0698">rRNA processing</keyword>
<dbReference type="PROSITE" id="PS01306">
    <property type="entry name" value="UPF0054"/>
    <property type="match status" value="1"/>
</dbReference>
<evidence type="ECO:0000256" key="2">
    <source>
        <dbReference type="ARBA" id="ARBA00022517"/>
    </source>
</evidence>
<dbReference type="GO" id="GO:0004521">
    <property type="term" value="F:RNA endonuclease activity"/>
    <property type="evidence" value="ECO:0007669"/>
    <property type="project" value="UniProtKB-UniRule"/>
</dbReference>
<evidence type="ECO:0000256" key="1">
    <source>
        <dbReference type="ARBA" id="ARBA00010875"/>
    </source>
</evidence>
<evidence type="ECO:0000256" key="7">
    <source>
        <dbReference type="ARBA" id="ARBA00022801"/>
    </source>
</evidence>
<dbReference type="Proteomes" id="UP000824056">
    <property type="component" value="Unassembled WGS sequence"/>
</dbReference>
<evidence type="ECO:0000256" key="6">
    <source>
        <dbReference type="ARBA" id="ARBA00022759"/>
    </source>
</evidence>
<evidence type="ECO:0000256" key="5">
    <source>
        <dbReference type="ARBA" id="ARBA00022723"/>
    </source>
</evidence>
<comment type="similarity">
    <text evidence="1 9">Belongs to the endoribonuclease YbeY family.</text>
</comment>
<dbReference type="InterPro" id="IPR020549">
    <property type="entry name" value="YbeY_CS"/>
</dbReference>
<dbReference type="Pfam" id="PF02130">
    <property type="entry name" value="YbeY"/>
    <property type="match status" value="1"/>
</dbReference>
<feature type="binding site" evidence="9">
    <location>
        <position position="134"/>
    </location>
    <ligand>
        <name>Zn(2+)</name>
        <dbReference type="ChEBI" id="CHEBI:29105"/>
        <note>catalytic</note>
    </ligand>
</feature>
<evidence type="ECO:0000256" key="9">
    <source>
        <dbReference type="HAMAP-Rule" id="MF_00009"/>
    </source>
</evidence>
<reference evidence="10" key="2">
    <citation type="submission" date="2021-04" db="EMBL/GenBank/DDBJ databases">
        <authorList>
            <person name="Gilroy R."/>
        </authorList>
    </citation>
    <scope>NUCLEOTIDE SEQUENCE</scope>
    <source>
        <strain evidence="10">1068</strain>
    </source>
</reference>
<evidence type="ECO:0000313" key="10">
    <source>
        <dbReference type="EMBL" id="HIZ65605.1"/>
    </source>
</evidence>
<dbReference type="GO" id="GO:0004222">
    <property type="term" value="F:metalloendopeptidase activity"/>
    <property type="evidence" value="ECO:0007669"/>
    <property type="project" value="InterPro"/>
</dbReference>
<protein>
    <recommendedName>
        <fullName evidence="9">Endoribonuclease YbeY</fullName>
        <ecNumber evidence="9">3.1.-.-</ecNumber>
    </recommendedName>
</protein>
<dbReference type="EMBL" id="DXBG01000166">
    <property type="protein sequence ID" value="HIZ65605.1"/>
    <property type="molecule type" value="Genomic_DNA"/>
</dbReference>
<keyword evidence="5 9" id="KW-0479">Metal-binding</keyword>
<keyword evidence="7 9" id="KW-0378">Hydrolase</keyword>
<evidence type="ECO:0000256" key="4">
    <source>
        <dbReference type="ARBA" id="ARBA00022722"/>
    </source>
</evidence>
<keyword evidence="4 9" id="KW-0540">Nuclease</keyword>
<dbReference type="PANTHER" id="PTHR46986">
    <property type="entry name" value="ENDORIBONUCLEASE YBEY, CHLOROPLASTIC"/>
    <property type="match status" value="1"/>
</dbReference>
<keyword evidence="8 9" id="KW-0862">Zinc</keyword>
<evidence type="ECO:0000256" key="8">
    <source>
        <dbReference type="ARBA" id="ARBA00022833"/>
    </source>
</evidence>
<name>A0A9D2FSD0_9FIRM</name>
<feature type="binding site" evidence="9">
    <location>
        <position position="130"/>
    </location>
    <ligand>
        <name>Zn(2+)</name>
        <dbReference type="ChEBI" id="CHEBI:29105"/>
        <note>catalytic</note>
    </ligand>
</feature>
<dbReference type="GO" id="GO:0006364">
    <property type="term" value="P:rRNA processing"/>
    <property type="evidence" value="ECO:0007669"/>
    <property type="project" value="UniProtKB-UniRule"/>
</dbReference>
<dbReference type="HAMAP" id="MF_00009">
    <property type="entry name" value="Endoribonucl_YbeY"/>
    <property type="match status" value="1"/>
</dbReference>
<dbReference type="GO" id="GO:0005737">
    <property type="term" value="C:cytoplasm"/>
    <property type="evidence" value="ECO:0007669"/>
    <property type="project" value="UniProtKB-SubCell"/>
</dbReference>
<reference evidence="10" key="1">
    <citation type="journal article" date="2021" name="PeerJ">
        <title>Extensive microbial diversity within the chicken gut microbiome revealed by metagenomics and culture.</title>
        <authorList>
            <person name="Gilroy R."/>
            <person name="Ravi A."/>
            <person name="Getino M."/>
            <person name="Pursley I."/>
            <person name="Horton D.L."/>
            <person name="Alikhan N.F."/>
            <person name="Baker D."/>
            <person name="Gharbi K."/>
            <person name="Hall N."/>
            <person name="Watson M."/>
            <person name="Adriaenssens E.M."/>
            <person name="Foster-Nyarko E."/>
            <person name="Jarju S."/>
            <person name="Secka A."/>
            <person name="Antonio M."/>
            <person name="Oren A."/>
            <person name="Chaudhuri R.R."/>
            <person name="La Ragione R."/>
            <person name="Hildebrand F."/>
            <person name="Pallen M.J."/>
        </authorList>
    </citation>
    <scope>NUCLEOTIDE SEQUENCE</scope>
    <source>
        <strain evidence="10">1068</strain>
    </source>
</reference>
<gene>
    <name evidence="9 10" type="primary">ybeY</name>
    <name evidence="10" type="ORF">H9809_06880</name>
</gene>
<proteinExistence type="inferred from homology"/>
<dbReference type="InterPro" id="IPR023091">
    <property type="entry name" value="MetalPrtase_cat_dom_sf_prd"/>
</dbReference>
<feature type="binding site" evidence="9">
    <location>
        <position position="140"/>
    </location>
    <ligand>
        <name>Zn(2+)</name>
        <dbReference type="ChEBI" id="CHEBI:29105"/>
        <note>catalytic</note>
    </ligand>
</feature>
<keyword evidence="2 9" id="KW-0690">Ribosome biogenesis</keyword>
<dbReference type="GO" id="GO:0008270">
    <property type="term" value="F:zinc ion binding"/>
    <property type="evidence" value="ECO:0007669"/>
    <property type="project" value="UniProtKB-UniRule"/>
</dbReference>
<keyword evidence="9" id="KW-0963">Cytoplasm</keyword>
<organism evidence="10 11">
    <name type="scientific">Candidatus Blautia pullicola</name>
    <dbReference type="NCBI Taxonomy" id="2838498"/>
    <lineage>
        <taxon>Bacteria</taxon>
        <taxon>Bacillati</taxon>
        <taxon>Bacillota</taxon>
        <taxon>Clostridia</taxon>
        <taxon>Lachnospirales</taxon>
        <taxon>Lachnospiraceae</taxon>
        <taxon>Blautia</taxon>
    </lineage>
</organism>
<sequence>MTLNLEKEYEGSLEFDCKDIAEKVAEAALTYENCPYEAEINLLLTTDEEIQKMNLQFRNIDRATDVLSFPMLEYEQPGDFSLAEEDDSCFNPDSGELELGDIVISVPRMKAQAKEYGHMELREYAFLIAHSMLHLMGYDHMTEEEAKVMEKKQEEILESLGITR</sequence>
<dbReference type="EC" id="3.1.-.-" evidence="9"/>
<dbReference type="SUPFAM" id="SSF55486">
    <property type="entry name" value="Metalloproteases ('zincins'), catalytic domain"/>
    <property type="match status" value="1"/>
</dbReference>
<keyword evidence="6 9" id="KW-0255">Endonuclease</keyword>
<evidence type="ECO:0000313" key="11">
    <source>
        <dbReference type="Proteomes" id="UP000824056"/>
    </source>
</evidence>
<dbReference type="Gene3D" id="3.40.390.30">
    <property type="entry name" value="Metalloproteases ('zincins'), catalytic domain"/>
    <property type="match status" value="1"/>
</dbReference>
<dbReference type="AlphaFoldDB" id="A0A9D2FSD0"/>
<comment type="cofactor">
    <cofactor evidence="9">
        <name>Zn(2+)</name>
        <dbReference type="ChEBI" id="CHEBI:29105"/>
    </cofactor>
    <text evidence="9">Binds 1 zinc ion.</text>
</comment>
<evidence type="ECO:0000256" key="3">
    <source>
        <dbReference type="ARBA" id="ARBA00022552"/>
    </source>
</evidence>
<comment type="caution">
    <text evidence="10">The sequence shown here is derived from an EMBL/GenBank/DDBJ whole genome shotgun (WGS) entry which is preliminary data.</text>
</comment>
<accession>A0A9D2FSD0</accession>
<dbReference type="InterPro" id="IPR002036">
    <property type="entry name" value="YbeY"/>
</dbReference>
<dbReference type="NCBIfam" id="TIGR00043">
    <property type="entry name" value="rRNA maturation RNase YbeY"/>
    <property type="match status" value="1"/>
</dbReference>
<comment type="function">
    <text evidence="9">Single strand-specific metallo-endoribonuclease involved in late-stage 70S ribosome quality control and in maturation of the 3' terminus of the 16S rRNA.</text>
</comment>
<comment type="subcellular location">
    <subcellularLocation>
        <location evidence="9">Cytoplasm</location>
    </subcellularLocation>
</comment>
<dbReference type="PANTHER" id="PTHR46986:SF1">
    <property type="entry name" value="ENDORIBONUCLEASE YBEY, CHLOROPLASTIC"/>
    <property type="match status" value="1"/>
</dbReference>